<reference evidence="3" key="1">
    <citation type="submission" date="2014-01" db="EMBL/GenBank/DDBJ databases">
        <title>The Genome Sequence of Anopheles melas CM1001059_A (V2).</title>
        <authorList>
            <consortium name="The Broad Institute Genomics Platform"/>
            <person name="Neafsey D.E."/>
            <person name="Besansky N."/>
            <person name="Howell P."/>
            <person name="Walton C."/>
            <person name="Young S.K."/>
            <person name="Zeng Q."/>
            <person name="Gargeya S."/>
            <person name="Fitzgerald M."/>
            <person name="Haas B."/>
            <person name="Abouelleil A."/>
            <person name="Allen A.W."/>
            <person name="Alvarado L."/>
            <person name="Arachchi H.M."/>
            <person name="Berlin A.M."/>
            <person name="Chapman S.B."/>
            <person name="Gainer-Dewar J."/>
            <person name="Goldberg J."/>
            <person name="Griggs A."/>
            <person name="Gujja S."/>
            <person name="Hansen M."/>
            <person name="Howarth C."/>
            <person name="Imamovic A."/>
            <person name="Ireland A."/>
            <person name="Larimer J."/>
            <person name="McCowan C."/>
            <person name="Murphy C."/>
            <person name="Pearson M."/>
            <person name="Poon T.W."/>
            <person name="Priest M."/>
            <person name="Roberts A."/>
            <person name="Saif S."/>
            <person name="Shea T."/>
            <person name="Sisk P."/>
            <person name="Sykes S."/>
            <person name="Wortman J."/>
            <person name="Nusbaum C."/>
            <person name="Birren B."/>
        </authorList>
    </citation>
    <scope>NUCLEOTIDE SEQUENCE [LARGE SCALE GENOMIC DNA]</scope>
    <source>
        <strain evidence="3">CM1001059</strain>
    </source>
</reference>
<proteinExistence type="predicted"/>
<organism evidence="2 3">
    <name type="scientific">Anopheles melas</name>
    <dbReference type="NCBI Taxonomy" id="34690"/>
    <lineage>
        <taxon>Eukaryota</taxon>
        <taxon>Metazoa</taxon>
        <taxon>Ecdysozoa</taxon>
        <taxon>Arthropoda</taxon>
        <taxon>Hexapoda</taxon>
        <taxon>Insecta</taxon>
        <taxon>Pterygota</taxon>
        <taxon>Neoptera</taxon>
        <taxon>Endopterygota</taxon>
        <taxon>Diptera</taxon>
        <taxon>Nematocera</taxon>
        <taxon>Culicoidea</taxon>
        <taxon>Culicidae</taxon>
        <taxon>Anophelinae</taxon>
        <taxon>Anopheles</taxon>
    </lineage>
</organism>
<dbReference type="PANTHER" id="PTHR33053:SF9">
    <property type="entry name" value="AGAP000105-PA"/>
    <property type="match status" value="1"/>
</dbReference>
<sequence length="199" mass="22615">MDDTLSNLSEDSESSVHDAEDSDKRIKEKLHHSTVWLDFSMDGLPIHNSGPTQLWPILMRVYDLPQAPIFVVAIFCGKSKPSSAEEFLRQLVTELNELQSDGIIGHNGHDSCLKCTERTRYDHLAHRINFVGIDAPNRTDALFRDGTYRAHIRHSTPLVDLANFDMIMDIPTTDRPTTASWKASNYHRKCLESCEEFST</sequence>
<evidence type="ECO:0000313" key="2">
    <source>
        <dbReference type="EnsemblMetazoa" id="AMEC004915-PA"/>
    </source>
</evidence>
<accession>A0A182TMA6</accession>
<feature type="compositionally biased region" description="Basic and acidic residues" evidence="1">
    <location>
        <begin position="14"/>
        <end position="25"/>
    </location>
</feature>
<dbReference type="Proteomes" id="UP000075902">
    <property type="component" value="Unassembled WGS sequence"/>
</dbReference>
<name>A0A182TMA6_9DIPT</name>
<evidence type="ECO:0000313" key="3">
    <source>
        <dbReference type="Proteomes" id="UP000075902"/>
    </source>
</evidence>
<feature type="region of interest" description="Disordered" evidence="1">
    <location>
        <begin position="1"/>
        <end position="25"/>
    </location>
</feature>
<keyword evidence="3" id="KW-1185">Reference proteome</keyword>
<dbReference type="PANTHER" id="PTHR33053">
    <property type="entry name" value="PROTEIN, PUTATIVE-RELATED"/>
    <property type="match status" value="1"/>
</dbReference>
<dbReference type="EnsemblMetazoa" id="AMEC004915-RA">
    <property type="protein sequence ID" value="AMEC004915-PA"/>
    <property type="gene ID" value="AMEC004915"/>
</dbReference>
<evidence type="ECO:0000256" key="1">
    <source>
        <dbReference type="SAM" id="MobiDB-lite"/>
    </source>
</evidence>
<dbReference type="AlphaFoldDB" id="A0A182TMA6"/>
<protein>
    <submittedName>
        <fullName evidence="2">Uncharacterized protein</fullName>
    </submittedName>
</protein>
<reference evidence="2" key="2">
    <citation type="submission" date="2020-05" db="UniProtKB">
        <authorList>
            <consortium name="EnsemblMetazoa"/>
        </authorList>
    </citation>
    <scope>IDENTIFICATION</scope>
    <source>
        <strain evidence="2">CM1001059</strain>
    </source>
</reference>
<dbReference type="VEuPathDB" id="VectorBase:AMEC004915"/>